<dbReference type="OrthoDB" id="9904400at2"/>
<evidence type="ECO:0000313" key="2">
    <source>
        <dbReference type="EMBL" id="SER93438.1"/>
    </source>
</evidence>
<name>A0A1H6ZLJ1_9GAMM</name>
<gene>
    <name evidence="1" type="ORF">SAMN04244572_04258</name>
    <name evidence="2" type="ORF">SAMN04244573_04608</name>
</gene>
<dbReference type="Proteomes" id="UP000199267">
    <property type="component" value="Unassembled WGS sequence"/>
</dbReference>
<evidence type="ECO:0000313" key="3">
    <source>
        <dbReference type="Proteomes" id="UP000199250"/>
    </source>
</evidence>
<dbReference type="Proteomes" id="UP000199250">
    <property type="component" value="Unassembled WGS sequence"/>
</dbReference>
<reference evidence="3 4" key="1">
    <citation type="submission" date="2016-10" db="EMBL/GenBank/DDBJ databases">
        <authorList>
            <person name="de Groot N.N."/>
        </authorList>
    </citation>
    <scope>NUCLEOTIDE SEQUENCE [LARGE SCALE GENOMIC DNA]</scope>
    <source>
        <strain evidence="1 3">DSM 373</strain>
        <strain evidence="2 4">DSM 378</strain>
    </source>
</reference>
<sequence>MTHETTAPVQSLVDDALIELENLVDDLGEQAAPAQPASQVATRREHYKAALEDIAAVLGQSPEWGADQLNEIVAILGREGIPVSE</sequence>
<dbReference type="AlphaFoldDB" id="A0A1H6ZLJ1"/>
<dbReference type="EMBL" id="FOFJ01000133">
    <property type="protein sequence ID" value="SER93438.1"/>
    <property type="molecule type" value="Genomic_DNA"/>
</dbReference>
<dbReference type="EMBL" id="FNYQ01000120">
    <property type="protein sequence ID" value="SEJ50450.1"/>
    <property type="molecule type" value="Genomic_DNA"/>
</dbReference>
<accession>A0A1H6ZLJ1</accession>
<proteinExistence type="predicted"/>
<organism evidence="1 3">
    <name type="scientific">Azotobacter beijerinckii</name>
    <dbReference type="NCBI Taxonomy" id="170623"/>
    <lineage>
        <taxon>Bacteria</taxon>
        <taxon>Pseudomonadati</taxon>
        <taxon>Pseudomonadota</taxon>
        <taxon>Gammaproteobacteria</taxon>
        <taxon>Pseudomonadales</taxon>
        <taxon>Pseudomonadaceae</taxon>
        <taxon>Azotobacter</taxon>
    </lineage>
</organism>
<protein>
    <submittedName>
        <fullName evidence="1">Uncharacterized protein</fullName>
    </submittedName>
</protein>
<evidence type="ECO:0000313" key="4">
    <source>
        <dbReference type="Proteomes" id="UP000199267"/>
    </source>
</evidence>
<evidence type="ECO:0000313" key="1">
    <source>
        <dbReference type="EMBL" id="SEJ50450.1"/>
    </source>
</evidence>
<dbReference type="RefSeq" id="WP_090625628.1">
    <property type="nucleotide sequence ID" value="NZ_FNYQ01000120.1"/>
</dbReference>